<evidence type="ECO:0000256" key="1">
    <source>
        <dbReference type="SAM" id="Phobius"/>
    </source>
</evidence>
<keyword evidence="1" id="KW-0812">Transmembrane</keyword>
<dbReference type="RefSeq" id="WP_161928079.1">
    <property type="nucleotide sequence ID" value="NZ_BJOU01000008.1"/>
</dbReference>
<dbReference type="AlphaFoldDB" id="A0A7I9UZS3"/>
<sequence length="124" mass="13142">MVNDMSQWEAVQPVETRDSWRTTNVVLTVVGAVVLVLAWAALVLWVLAALMGSTICGMSCDAAQVIMGRVLWAAGIGALLSLVPVVVSFVQRRWSSLWLGLAILVVVAAFVVSYAVGSVPLSSV</sequence>
<organism evidence="2 3">
    <name type="scientific">Gordonia crocea</name>
    <dbReference type="NCBI Taxonomy" id="589162"/>
    <lineage>
        <taxon>Bacteria</taxon>
        <taxon>Bacillati</taxon>
        <taxon>Actinomycetota</taxon>
        <taxon>Actinomycetes</taxon>
        <taxon>Mycobacteriales</taxon>
        <taxon>Gordoniaceae</taxon>
        <taxon>Gordonia</taxon>
    </lineage>
</organism>
<keyword evidence="3" id="KW-1185">Reference proteome</keyword>
<evidence type="ECO:0000313" key="3">
    <source>
        <dbReference type="Proteomes" id="UP000444980"/>
    </source>
</evidence>
<evidence type="ECO:0000313" key="2">
    <source>
        <dbReference type="EMBL" id="GED98677.1"/>
    </source>
</evidence>
<dbReference type="Proteomes" id="UP000444980">
    <property type="component" value="Unassembled WGS sequence"/>
</dbReference>
<dbReference type="EMBL" id="BJOU01000008">
    <property type="protein sequence ID" value="GED98677.1"/>
    <property type="molecule type" value="Genomic_DNA"/>
</dbReference>
<comment type="caution">
    <text evidence="2">The sequence shown here is derived from an EMBL/GenBank/DDBJ whole genome shotgun (WGS) entry which is preliminary data.</text>
</comment>
<protein>
    <submittedName>
        <fullName evidence="2">Uncharacterized protein</fullName>
    </submittedName>
</protein>
<accession>A0A7I9UZS3</accession>
<keyword evidence="1" id="KW-1133">Transmembrane helix</keyword>
<proteinExistence type="predicted"/>
<feature type="transmembrane region" description="Helical" evidence="1">
    <location>
        <begin position="25"/>
        <end position="50"/>
    </location>
</feature>
<keyword evidence="1" id="KW-0472">Membrane</keyword>
<feature type="transmembrane region" description="Helical" evidence="1">
    <location>
        <begin position="97"/>
        <end position="116"/>
    </location>
</feature>
<reference evidence="3" key="1">
    <citation type="submission" date="2019-06" db="EMBL/GenBank/DDBJ databases">
        <title>Gordonia isolated from sludge of a wastewater treatment plant.</title>
        <authorList>
            <person name="Tamura T."/>
            <person name="Aoyama K."/>
            <person name="Kang Y."/>
            <person name="Saito S."/>
            <person name="Akiyama N."/>
            <person name="Yazawa K."/>
            <person name="Gonoi T."/>
            <person name="Mikami Y."/>
        </authorList>
    </citation>
    <scope>NUCLEOTIDE SEQUENCE [LARGE SCALE GENOMIC DNA]</scope>
    <source>
        <strain evidence="3">NBRC 107697</strain>
    </source>
</reference>
<name>A0A7I9UZS3_9ACTN</name>
<feature type="transmembrane region" description="Helical" evidence="1">
    <location>
        <begin position="70"/>
        <end position="90"/>
    </location>
</feature>
<gene>
    <name evidence="2" type="ORF">nbrc107697_27160</name>
</gene>